<feature type="non-terminal residue" evidence="2">
    <location>
        <position position="1"/>
    </location>
</feature>
<name>T0XZ99_9ZZZZ</name>
<keyword evidence="1" id="KW-1133">Transmembrane helix</keyword>
<protein>
    <submittedName>
        <fullName evidence="2">Sodium:solute symporter</fullName>
    </submittedName>
</protein>
<dbReference type="EMBL" id="AUZX01015779">
    <property type="protein sequence ID" value="EQD28081.1"/>
    <property type="molecule type" value="Genomic_DNA"/>
</dbReference>
<comment type="caution">
    <text evidence="2">The sequence shown here is derived from an EMBL/GenBank/DDBJ whole genome shotgun (WGS) entry which is preliminary data.</text>
</comment>
<organism evidence="2">
    <name type="scientific">mine drainage metagenome</name>
    <dbReference type="NCBI Taxonomy" id="410659"/>
    <lineage>
        <taxon>unclassified sequences</taxon>
        <taxon>metagenomes</taxon>
        <taxon>ecological metagenomes</taxon>
    </lineage>
</organism>
<evidence type="ECO:0000256" key="1">
    <source>
        <dbReference type="SAM" id="Phobius"/>
    </source>
</evidence>
<sequence length="103" mass="11483">IGTGTSVTLWIFRSFPGLPLWHHYNNSTTGAFWSAVWAFCAGAGATIVVSLFTEKKKDEELVGLVYQLTPKPEQDHSLPWWKKPLVLGAAALVLTLIINLIFW</sequence>
<feature type="transmembrane region" description="Helical" evidence="1">
    <location>
        <begin position="85"/>
        <end position="102"/>
    </location>
</feature>
<reference evidence="2" key="2">
    <citation type="journal article" date="2014" name="ISME J.">
        <title>Microbial stratification in low pH oxic and suboxic macroscopic growths along an acid mine drainage.</title>
        <authorList>
            <person name="Mendez-Garcia C."/>
            <person name="Mesa V."/>
            <person name="Sprenger R.R."/>
            <person name="Richter M."/>
            <person name="Diez M.S."/>
            <person name="Solano J."/>
            <person name="Bargiela R."/>
            <person name="Golyshina O.V."/>
            <person name="Manteca A."/>
            <person name="Ramos J.L."/>
            <person name="Gallego J.R."/>
            <person name="Llorente I."/>
            <person name="Martins Dos Santos V.A."/>
            <person name="Jensen O.N."/>
            <person name="Pelaez A.I."/>
            <person name="Sanchez J."/>
            <person name="Ferrer M."/>
        </authorList>
    </citation>
    <scope>NUCLEOTIDE SEQUENCE</scope>
</reference>
<proteinExistence type="predicted"/>
<accession>T0XZ99</accession>
<dbReference type="AlphaFoldDB" id="T0XZ99"/>
<keyword evidence="1" id="KW-0812">Transmembrane</keyword>
<feature type="transmembrane region" description="Helical" evidence="1">
    <location>
        <begin position="31"/>
        <end position="52"/>
    </location>
</feature>
<evidence type="ECO:0000313" key="2">
    <source>
        <dbReference type="EMBL" id="EQD28081.1"/>
    </source>
</evidence>
<gene>
    <name evidence="2" type="ORF">B1A_21350</name>
</gene>
<keyword evidence="1" id="KW-0472">Membrane</keyword>
<reference evidence="2" key="1">
    <citation type="submission" date="2013-08" db="EMBL/GenBank/DDBJ databases">
        <authorList>
            <person name="Mendez C."/>
            <person name="Richter M."/>
            <person name="Ferrer M."/>
            <person name="Sanchez J."/>
        </authorList>
    </citation>
    <scope>NUCLEOTIDE SEQUENCE</scope>
</reference>